<keyword evidence="4" id="KW-1185">Reference proteome</keyword>
<reference evidence="3 5" key="2">
    <citation type="submission" date="2015-01" db="EMBL/GenBank/DDBJ databases">
        <authorList>
            <person name="Aslett A.Martin."/>
            <person name="De Silva Nishadi"/>
        </authorList>
    </citation>
    <scope>NUCLEOTIDE SEQUENCE [LARGE SCALE GENOMIC DNA]</scope>
    <source>
        <strain evidence="3 5">R28058</strain>
    </source>
</reference>
<dbReference type="KEGG" id="psor:RSJ16_13355"/>
<keyword evidence="1" id="KW-1133">Transmembrane helix</keyword>
<dbReference type="RefSeq" id="WP_021128205.1">
    <property type="nucleotide sequence ID" value="NZ_BDJI01000002.1"/>
</dbReference>
<evidence type="ECO:0000313" key="2">
    <source>
        <dbReference type="EMBL" id="CEJ74553.1"/>
    </source>
</evidence>
<dbReference type="OrthoDB" id="9945676at2"/>
<organism evidence="3 5">
    <name type="scientific">Paraclostridium sordellii</name>
    <name type="common">Clostridium sordellii</name>
    <dbReference type="NCBI Taxonomy" id="1505"/>
    <lineage>
        <taxon>Bacteria</taxon>
        <taxon>Bacillati</taxon>
        <taxon>Bacillota</taxon>
        <taxon>Clostridia</taxon>
        <taxon>Peptostreptococcales</taxon>
        <taxon>Peptostreptococcaceae</taxon>
        <taxon>Paraclostridium</taxon>
    </lineage>
</organism>
<evidence type="ECO:0000313" key="5">
    <source>
        <dbReference type="Proteomes" id="UP000049127"/>
    </source>
</evidence>
<reference evidence="2 4" key="1">
    <citation type="submission" date="2014-11" db="EMBL/GenBank/DDBJ databases">
        <authorList>
            <person name="Aslett M.A."/>
            <person name="De Silva N."/>
        </authorList>
    </citation>
    <scope>NUCLEOTIDE SEQUENCE [LARGE SCALE GENOMIC DNA]</scope>
    <source>
        <strain evidence="2 4">ATCC9714</strain>
    </source>
</reference>
<dbReference type="Proteomes" id="UP000049127">
    <property type="component" value="Unassembled WGS sequence"/>
</dbReference>
<name>A0A0A1SJL6_PARSO</name>
<feature type="transmembrane region" description="Helical" evidence="1">
    <location>
        <begin position="7"/>
        <end position="29"/>
    </location>
</feature>
<accession>A0A0A1SJL6</accession>
<evidence type="ECO:0000256" key="1">
    <source>
        <dbReference type="SAM" id="Phobius"/>
    </source>
</evidence>
<protein>
    <submittedName>
        <fullName evidence="2">Membrane protein</fullName>
    </submittedName>
</protein>
<dbReference type="AlphaFoldDB" id="A0A0A1SJL6"/>
<sequence length="61" mass="6517">MDRLRRSYNMVMFLLSGLICGISGGLLDMPILTPVLYTGSAFFGLAFSGLALSSIEKGLSN</sequence>
<dbReference type="Proteomes" id="UP000032811">
    <property type="component" value="Chromosome 1"/>
</dbReference>
<keyword evidence="1" id="KW-0472">Membrane</keyword>
<dbReference type="EMBL" id="LN679998">
    <property type="protein sequence ID" value="CEJ74553.1"/>
    <property type="molecule type" value="Genomic_DNA"/>
</dbReference>
<gene>
    <name evidence="2" type="ORF">ATCC9714_24411</name>
    <name evidence="3" type="ORF">R28058_21531</name>
</gene>
<evidence type="ECO:0000313" key="4">
    <source>
        <dbReference type="Proteomes" id="UP000032811"/>
    </source>
</evidence>
<proteinExistence type="predicted"/>
<dbReference type="GeneID" id="97538269"/>
<keyword evidence="1" id="KW-0812">Transmembrane</keyword>
<evidence type="ECO:0000313" key="3">
    <source>
        <dbReference type="EMBL" id="CEQ04420.1"/>
    </source>
</evidence>
<feature type="transmembrane region" description="Helical" evidence="1">
    <location>
        <begin position="35"/>
        <end position="55"/>
    </location>
</feature>
<dbReference type="EMBL" id="CEKZ01000003">
    <property type="protein sequence ID" value="CEQ04420.1"/>
    <property type="molecule type" value="Genomic_DNA"/>
</dbReference>
<dbReference type="PATRIC" id="fig|1505.7.peg.2375"/>